<dbReference type="EMBL" id="JANBUL010000015">
    <property type="protein sequence ID" value="KAJ2785134.1"/>
    <property type="molecule type" value="Genomic_DNA"/>
</dbReference>
<protein>
    <recommendedName>
        <fullName evidence="4">MARVEL domain-containing protein</fullName>
    </recommendedName>
</protein>
<feature type="transmembrane region" description="Helical" evidence="1">
    <location>
        <begin position="51"/>
        <end position="69"/>
    </location>
</feature>
<keyword evidence="3" id="KW-1185">Reference proteome</keyword>
<feature type="transmembrane region" description="Helical" evidence="1">
    <location>
        <begin position="123"/>
        <end position="145"/>
    </location>
</feature>
<keyword evidence="1" id="KW-0812">Transmembrane</keyword>
<dbReference type="AlphaFoldDB" id="A0A9W8HLV8"/>
<dbReference type="Proteomes" id="UP001140217">
    <property type="component" value="Unassembled WGS sequence"/>
</dbReference>
<name>A0A9W8HLV8_9FUNG</name>
<reference evidence="2" key="1">
    <citation type="submission" date="2022-07" db="EMBL/GenBank/DDBJ databases">
        <title>Phylogenomic reconstructions and comparative analyses of Kickxellomycotina fungi.</title>
        <authorList>
            <person name="Reynolds N.K."/>
            <person name="Stajich J.E."/>
            <person name="Barry K."/>
            <person name="Grigoriev I.V."/>
            <person name="Crous P."/>
            <person name="Smith M.E."/>
        </authorList>
    </citation>
    <scope>NUCLEOTIDE SEQUENCE</scope>
    <source>
        <strain evidence="2">NBRC 105414</strain>
    </source>
</reference>
<accession>A0A9W8HLV8</accession>
<evidence type="ECO:0000313" key="2">
    <source>
        <dbReference type="EMBL" id="KAJ2785134.1"/>
    </source>
</evidence>
<evidence type="ECO:0000256" key="1">
    <source>
        <dbReference type="SAM" id="Phobius"/>
    </source>
</evidence>
<proteinExistence type="predicted"/>
<sequence>MGGWHRLTALRKVGIAAALVASVAAFAADVAVLAYLNGNALRMAAVKGAAGWALFAALVSGATLPLLVTRAGRVQRRVNRTAVELAILGTLALFHFIAGTVLATKAGDASCLIGRLCHRVRAATGFSWIALAALAGTLVVVGLIARVQSRLGLPLFAAYSFDIEGQDITPAVPPGSRDMHAAALSLGGAHRPPPEKDM</sequence>
<evidence type="ECO:0000313" key="3">
    <source>
        <dbReference type="Proteomes" id="UP001140217"/>
    </source>
</evidence>
<dbReference type="OrthoDB" id="5583062at2759"/>
<feature type="transmembrane region" description="Helical" evidence="1">
    <location>
        <begin position="81"/>
        <end position="103"/>
    </location>
</feature>
<evidence type="ECO:0008006" key="4">
    <source>
        <dbReference type="Google" id="ProtNLM"/>
    </source>
</evidence>
<comment type="caution">
    <text evidence="2">The sequence shown here is derived from an EMBL/GenBank/DDBJ whole genome shotgun (WGS) entry which is preliminary data.</text>
</comment>
<keyword evidence="1" id="KW-0472">Membrane</keyword>
<keyword evidence="1" id="KW-1133">Transmembrane helix</keyword>
<gene>
    <name evidence="2" type="ORF">H4R18_000722</name>
</gene>
<organism evidence="2 3">
    <name type="scientific">Coemansia javaensis</name>
    <dbReference type="NCBI Taxonomy" id="2761396"/>
    <lineage>
        <taxon>Eukaryota</taxon>
        <taxon>Fungi</taxon>
        <taxon>Fungi incertae sedis</taxon>
        <taxon>Zoopagomycota</taxon>
        <taxon>Kickxellomycotina</taxon>
        <taxon>Kickxellomycetes</taxon>
        <taxon>Kickxellales</taxon>
        <taxon>Kickxellaceae</taxon>
        <taxon>Coemansia</taxon>
    </lineage>
</organism>